<evidence type="ECO:0008006" key="4">
    <source>
        <dbReference type="Google" id="ProtNLM"/>
    </source>
</evidence>
<protein>
    <recommendedName>
        <fullName evidence="4">DUF4190 domain-containing protein</fullName>
    </recommendedName>
</protein>
<keyword evidence="1" id="KW-0812">Transmembrane</keyword>
<comment type="caution">
    <text evidence="2">The sequence shown here is derived from an EMBL/GenBank/DDBJ whole genome shotgun (WGS) entry which is preliminary data.</text>
</comment>
<dbReference type="Proteomes" id="UP000287188">
    <property type="component" value="Unassembled WGS sequence"/>
</dbReference>
<evidence type="ECO:0000313" key="3">
    <source>
        <dbReference type="Proteomes" id="UP000287188"/>
    </source>
</evidence>
<dbReference type="OrthoDB" id="1739978at2"/>
<keyword evidence="1" id="KW-0472">Membrane</keyword>
<feature type="transmembrane region" description="Helical" evidence="1">
    <location>
        <begin position="70"/>
        <end position="90"/>
    </location>
</feature>
<name>A0A402AM41_9CHLR</name>
<evidence type="ECO:0000256" key="1">
    <source>
        <dbReference type="SAM" id="Phobius"/>
    </source>
</evidence>
<sequence>MRLPIFIGQHTEAASLREKIIAQRIYPTEALRKIVRRIDTPTTRITIPTEDQRHFILTGFTLSCVSIPAAFLPICGMSIAITGLFIGFYGRQATLLKSFSTWSIVLSAVGLLLSCINTIVVISIYIKTYM</sequence>
<feature type="transmembrane region" description="Helical" evidence="1">
    <location>
        <begin position="102"/>
        <end position="126"/>
    </location>
</feature>
<gene>
    <name evidence="2" type="ORF">KDK_39830</name>
</gene>
<proteinExistence type="predicted"/>
<dbReference type="RefSeq" id="WP_126551893.1">
    <property type="nucleotide sequence ID" value="NZ_BIFS01000001.1"/>
</dbReference>
<dbReference type="AlphaFoldDB" id="A0A402AM41"/>
<dbReference type="EMBL" id="BIFS01000001">
    <property type="protein sequence ID" value="GCE20183.1"/>
    <property type="molecule type" value="Genomic_DNA"/>
</dbReference>
<reference evidence="3" key="1">
    <citation type="submission" date="2018-12" db="EMBL/GenBank/DDBJ databases">
        <title>Tengunoibacter tsumagoiensis gen. nov., sp. nov., Dictyobacter kobayashii sp. nov., D. alpinus sp. nov., and D. joshuensis sp. nov. and description of Dictyobacteraceae fam. nov. within the order Ktedonobacterales isolated from Tengu-no-mugimeshi.</title>
        <authorList>
            <person name="Wang C.M."/>
            <person name="Zheng Y."/>
            <person name="Sakai Y."/>
            <person name="Toyoda A."/>
            <person name="Minakuchi Y."/>
            <person name="Abe K."/>
            <person name="Yokota A."/>
            <person name="Yabe S."/>
        </authorList>
    </citation>
    <scope>NUCLEOTIDE SEQUENCE [LARGE SCALE GENOMIC DNA]</scope>
    <source>
        <strain evidence="3">Uno11</strain>
    </source>
</reference>
<organism evidence="2 3">
    <name type="scientific">Dictyobacter kobayashii</name>
    <dbReference type="NCBI Taxonomy" id="2014872"/>
    <lineage>
        <taxon>Bacteria</taxon>
        <taxon>Bacillati</taxon>
        <taxon>Chloroflexota</taxon>
        <taxon>Ktedonobacteria</taxon>
        <taxon>Ktedonobacterales</taxon>
        <taxon>Dictyobacteraceae</taxon>
        <taxon>Dictyobacter</taxon>
    </lineage>
</organism>
<accession>A0A402AM41</accession>
<keyword evidence="3" id="KW-1185">Reference proteome</keyword>
<keyword evidence="1" id="KW-1133">Transmembrane helix</keyword>
<evidence type="ECO:0000313" key="2">
    <source>
        <dbReference type="EMBL" id="GCE20183.1"/>
    </source>
</evidence>